<dbReference type="OrthoDB" id="9802090at2"/>
<dbReference type="InterPro" id="IPR029063">
    <property type="entry name" value="SAM-dependent_MTases_sf"/>
</dbReference>
<dbReference type="AlphaFoldDB" id="A0A2U2N220"/>
<gene>
    <name evidence="7" type="primary">trmB</name>
    <name evidence="9" type="ORF">DEM34_09890</name>
</gene>
<feature type="binding site" evidence="7">
    <location>
        <begin position="209"/>
        <end position="212"/>
    </location>
    <ligand>
        <name>substrate</name>
    </ligand>
</feature>
<evidence type="ECO:0000256" key="1">
    <source>
        <dbReference type="ARBA" id="ARBA00000142"/>
    </source>
</evidence>
<name>A0A2U2N220_9GAMM</name>
<evidence type="ECO:0000313" key="10">
    <source>
        <dbReference type="Proteomes" id="UP000245474"/>
    </source>
</evidence>
<comment type="function">
    <text evidence="2 7">Catalyzes the formation of N(7)-methylguanine at position 46 (m7G46) in tRNA.</text>
</comment>
<feature type="binding site" evidence="7">
    <location>
        <position position="138"/>
    </location>
    <ligand>
        <name>S-adenosyl-L-methionine</name>
        <dbReference type="ChEBI" id="CHEBI:59789"/>
    </ligand>
</feature>
<feature type="binding site" evidence="7">
    <location>
        <position position="115"/>
    </location>
    <ligand>
        <name>S-adenosyl-L-methionine</name>
        <dbReference type="ChEBI" id="CHEBI:59789"/>
    </ligand>
</feature>
<feature type="region of interest" description="Disordered" evidence="8">
    <location>
        <begin position="194"/>
        <end position="219"/>
    </location>
</feature>
<comment type="similarity">
    <text evidence="7">Belongs to the class I-like SAM-binding methyltransferase superfamily. TrmB family.</text>
</comment>
<keyword evidence="5 7" id="KW-0949">S-adenosyl-L-methionine</keyword>
<feature type="binding site" evidence="7">
    <location>
        <position position="63"/>
    </location>
    <ligand>
        <name>S-adenosyl-L-methionine</name>
        <dbReference type="ChEBI" id="CHEBI:59789"/>
    </ligand>
</feature>
<evidence type="ECO:0000256" key="8">
    <source>
        <dbReference type="SAM" id="MobiDB-lite"/>
    </source>
</evidence>
<dbReference type="RefSeq" id="WP_109678650.1">
    <property type="nucleotide sequence ID" value="NZ_CP086615.1"/>
</dbReference>
<reference evidence="9 10" key="1">
    <citation type="submission" date="2018-05" db="EMBL/GenBank/DDBJ databases">
        <title>Spiribacter halobius sp. nov., a moderately halophilic bacterium isolated from marine solar saltern.</title>
        <authorList>
            <person name="Zheng W.-S."/>
            <person name="Lu D.-C."/>
            <person name="Du Z.-J."/>
        </authorList>
    </citation>
    <scope>NUCLEOTIDE SEQUENCE [LARGE SCALE GENOMIC DNA]</scope>
    <source>
        <strain evidence="9 10">E85</strain>
    </source>
</reference>
<dbReference type="SUPFAM" id="SSF53335">
    <property type="entry name" value="S-adenosyl-L-methionine-dependent methyltransferases"/>
    <property type="match status" value="1"/>
</dbReference>
<evidence type="ECO:0000256" key="2">
    <source>
        <dbReference type="ARBA" id="ARBA00003015"/>
    </source>
</evidence>
<comment type="caution">
    <text evidence="9">The sequence shown here is derived from an EMBL/GenBank/DDBJ whole genome shotgun (WGS) entry which is preliminary data.</text>
</comment>
<dbReference type="InterPro" id="IPR003358">
    <property type="entry name" value="tRNA_(Gua-N-7)_MeTrfase_Trmb"/>
</dbReference>
<dbReference type="GO" id="GO:0043527">
    <property type="term" value="C:tRNA methyltransferase complex"/>
    <property type="evidence" value="ECO:0007669"/>
    <property type="project" value="TreeGrafter"/>
</dbReference>
<dbReference type="PROSITE" id="PS51625">
    <property type="entry name" value="SAM_MT_TRMB"/>
    <property type="match status" value="1"/>
</dbReference>
<feature type="binding site" evidence="7">
    <location>
        <position position="142"/>
    </location>
    <ligand>
        <name>substrate</name>
    </ligand>
</feature>
<dbReference type="PANTHER" id="PTHR23417">
    <property type="entry name" value="3-DEOXY-D-MANNO-OCTULOSONIC-ACID TRANSFERASE/TRNA GUANINE-N 7 - -METHYLTRANSFERASE"/>
    <property type="match status" value="1"/>
</dbReference>
<keyword evidence="6 7" id="KW-0819">tRNA processing</keyword>
<dbReference type="GO" id="GO:0008176">
    <property type="term" value="F:tRNA (guanine(46)-N7)-methyltransferase activity"/>
    <property type="evidence" value="ECO:0007669"/>
    <property type="project" value="UniProtKB-UniRule"/>
</dbReference>
<comment type="caution">
    <text evidence="7">Lacks conserved residue(s) required for the propagation of feature annotation.</text>
</comment>
<evidence type="ECO:0000256" key="5">
    <source>
        <dbReference type="ARBA" id="ARBA00022691"/>
    </source>
</evidence>
<evidence type="ECO:0000256" key="6">
    <source>
        <dbReference type="ARBA" id="ARBA00022694"/>
    </source>
</evidence>
<evidence type="ECO:0000256" key="4">
    <source>
        <dbReference type="ARBA" id="ARBA00022679"/>
    </source>
</evidence>
<comment type="pathway">
    <text evidence="7">tRNA modification; N(7)-methylguanine-tRNA biosynthesis.</text>
</comment>
<dbReference type="InterPro" id="IPR055361">
    <property type="entry name" value="tRNA_methyltr_TrmB_bact"/>
</dbReference>
<feature type="binding site" evidence="7">
    <location>
        <position position="174"/>
    </location>
    <ligand>
        <name>substrate</name>
    </ligand>
</feature>
<keyword evidence="4 7" id="KW-0808">Transferase</keyword>
<keyword evidence="3 7" id="KW-0489">Methyltransferase</keyword>
<feature type="binding site" evidence="7">
    <location>
        <position position="88"/>
    </location>
    <ligand>
        <name>S-adenosyl-L-methionine</name>
        <dbReference type="ChEBI" id="CHEBI:59789"/>
    </ligand>
</feature>
<dbReference type="HAMAP" id="MF_01057">
    <property type="entry name" value="tRNA_methyltr_TrmB"/>
    <property type="match status" value="1"/>
</dbReference>
<organism evidence="9 10">
    <name type="scientific">Sediminicurvatus halobius</name>
    <dbReference type="NCBI Taxonomy" id="2182432"/>
    <lineage>
        <taxon>Bacteria</taxon>
        <taxon>Pseudomonadati</taxon>
        <taxon>Pseudomonadota</taxon>
        <taxon>Gammaproteobacteria</taxon>
        <taxon>Chromatiales</taxon>
        <taxon>Ectothiorhodospiraceae</taxon>
        <taxon>Sediminicurvatus</taxon>
    </lineage>
</organism>
<dbReference type="Pfam" id="PF02390">
    <property type="entry name" value="Methyltransf_4"/>
    <property type="match status" value="1"/>
</dbReference>
<proteinExistence type="inferred from homology"/>
<keyword evidence="10" id="KW-1185">Reference proteome</keyword>
<evidence type="ECO:0000256" key="7">
    <source>
        <dbReference type="HAMAP-Rule" id="MF_01057"/>
    </source>
</evidence>
<evidence type="ECO:0000313" key="9">
    <source>
        <dbReference type="EMBL" id="PWG63150.1"/>
    </source>
</evidence>
<accession>A0A2U2N220</accession>
<dbReference type="UniPathway" id="UPA00989"/>
<dbReference type="Gene3D" id="3.40.50.150">
    <property type="entry name" value="Vaccinia Virus protein VP39"/>
    <property type="match status" value="1"/>
</dbReference>
<dbReference type="PANTHER" id="PTHR23417:SF14">
    <property type="entry name" value="PENTACOTRIPEPTIDE-REPEAT REGION OF PRORP DOMAIN-CONTAINING PROTEIN"/>
    <property type="match status" value="1"/>
</dbReference>
<feature type="compositionally biased region" description="Basic and acidic residues" evidence="8">
    <location>
        <begin position="202"/>
        <end position="214"/>
    </location>
</feature>
<dbReference type="EC" id="2.1.1.33" evidence="7"/>
<sequence length="233" mass="26048">MKAETAPPGAARRIRSFVRREGRLTPGQQRALDELYPRFGLTRPQGLLDLDAAFGRTAPVVLDIGFGDGEALAELALSHPERNYLGIEVYRSGVGRLLRTLEREGIDNVRVLEADAVEVLRQNIPPASLAGLQLFFPDPWPKKRHHKRRMVQPGWLALVAERLAPGAFLHLATDWADYAEHMLAVVGSEPRLENPAGGFAPDRGERPQTKFERRGRSKGHQVYDLILRRRDGA</sequence>
<evidence type="ECO:0000256" key="3">
    <source>
        <dbReference type="ARBA" id="ARBA00022603"/>
    </source>
</evidence>
<dbReference type="EMBL" id="QFFI01000013">
    <property type="protein sequence ID" value="PWG63150.1"/>
    <property type="molecule type" value="Genomic_DNA"/>
</dbReference>
<dbReference type="NCBIfam" id="TIGR00091">
    <property type="entry name" value="tRNA (guanosine(46)-N7)-methyltransferase TrmB"/>
    <property type="match status" value="1"/>
</dbReference>
<dbReference type="CDD" id="cd02440">
    <property type="entry name" value="AdoMet_MTases"/>
    <property type="match status" value="1"/>
</dbReference>
<protein>
    <recommendedName>
        <fullName evidence="7">tRNA (guanine-N(7)-)-methyltransferase</fullName>
        <ecNumber evidence="7">2.1.1.33</ecNumber>
    </recommendedName>
    <alternativeName>
        <fullName evidence="7">tRNA (guanine(46)-N(7))-methyltransferase</fullName>
    </alternativeName>
    <alternativeName>
        <fullName evidence="7">tRNA(m7G46)-methyltransferase</fullName>
    </alternativeName>
</protein>
<comment type="catalytic activity">
    <reaction evidence="1 7">
        <text>guanosine(46) in tRNA + S-adenosyl-L-methionine = N(7)-methylguanosine(46) in tRNA + S-adenosyl-L-homocysteine</text>
        <dbReference type="Rhea" id="RHEA:42708"/>
        <dbReference type="Rhea" id="RHEA-COMP:10188"/>
        <dbReference type="Rhea" id="RHEA-COMP:10189"/>
        <dbReference type="ChEBI" id="CHEBI:57856"/>
        <dbReference type="ChEBI" id="CHEBI:59789"/>
        <dbReference type="ChEBI" id="CHEBI:74269"/>
        <dbReference type="ChEBI" id="CHEBI:74480"/>
        <dbReference type="EC" id="2.1.1.33"/>
    </reaction>
</comment>
<dbReference type="Proteomes" id="UP000245474">
    <property type="component" value="Unassembled WGS sequence"/>
</dbReference>